<dbReference type="AlphaFoldDB" id="A0A8H7XPA2"/>
<evidence type="ECO:0008006" key="2">
    <source>
        <dbReference type="Google" id="ProtNLM"/>
    </source>
</evidence>
<dbReference type="OrthoDB" id="2919606at2759"/>
<dbReference type="Gene3D" id="3.80.10.10">
    <property type="entry name" value="Ribonuclease Inhibitor"/>
    <property type="match status" value="1"/>
</dbReference>
<dbReference type="InterPro" id="IPR032675">
    <property type="entry name" value="LRR_dom_sf"/>
</dbReference>
<protein>
    <recommendedName>
        <fullName evidence="2">F-box domain-containing protein</fullName>
    </recommendedName>
</protein>
<sequence>MHDYMLTLNPADYFSTISWPRPPSYKFSDLSTYLFGVARHSQTTIHALPPELLEHIFSYYTHVDDEDIPGIASGIISTHCISARPRAYANPLILGHVCSRWMSISRNQQRLWTKLYVTEPESAKQVAMARYWLSLSGTSPLTLSLKISSALAMSHAPSSAEGKNREKSRAEAVRRYVDLFLMRYDQWQSITIKLSGTTYLPSLLNCGPNSIIYVPKDAPPMLKHVDIDYGSWMLGDRRRPNDAMLSVLYSAPGLDSVSWSAQWYAPTKLVTHEVFPHWKNLRKLVYRQGYSYNTLKVADAIALLDACPLLEHFDALFYPEHGHGGTHEVQELVKHRNLRVLDLTIMQSTAAVLFDSLDLPALEEVKIEFPSDYGNTVNSAFVGLLKRSECKLQRVFFDNSNGGTDSEVILEVLRSQHLKDLKVLQLAGVRTSGVMRLLTRRAAVEETLAVLPLLERLDFQKFAYGDSPSIDDVENMIMSRTKQIRGLGVGRLKKEGHGDALTTLARVELQLGELGTWDYYRLAKLGSRGSKIVLTDMGTRSEMSVPPIMQVLSGVRNWIMPGARFAWDH</sequence>
<dbReference type="EMBL" id="JAFIQS010000012">
    <property type="protein sequence ID" value="KAG5164292.1"/>
    <property type="molecule type" value="Genomic_DNA"/>
</dbReference>
<gene>
    <name evidence="1" type="ORF">JR316_010798</name>
</gene>
<accession>A0A8H7XPA2</accession>
<evidence type="ECO:0000313" key="1">
    <source>
        <dbReference type="EMBL" id="KAG5164292.1"/>
    </source>
</evidence>
<reference evidence="1" key="1">
    <citation type="submission" date="2021-02" db="EMBL/GenBank/DDBJ databases">
        <title>Psilocybe cubensis genome.</title>
        <authorList>
            <person name="Mckernan K.J."/>
            <person name="Crawford S."/>
            <person name="Trippe A."/>
            <person name="Kane L.T."/>
            <person name="Mclaughlin S."/>
        </authorList>
    </citation>
    <scope>NUCLEOTIDE SEQUENCE [LARGE SCALE GENOMIC DNA]</scope>
    <source>
        <strain evidence="1">MGC-MH-2018</strain>
    </source>
</reference>
<dbReference type="Gene3D" id="1.20.1280.50">
    <property type="match status" value="1"/>
</dbReference>
<organism evidence="1">
    <name type="scientific">Psilocybe cubensis</name>
    <name type="common">Psychedelic mushroom</name>
    <name type="synonym">Stropharia cubensis</name>
    <dbReference type="NCBI Taxonomy" id="181762"/>
    <lineage>
        <taxon>Eukaryota</taxon>
        <taxon>Fungi</taxon>
        <taxon>Dikarya</taxon>
        <taxon>Basidiomycota</taxon>
        <taxon>Agaricomycotina</taxon>
        <taxon>Agaricomycetes</taxon>
        <taxon>Agaricomycetidae</taxon>
        <taxon>Agaricales</taxon>
        <taxon>Agaricineae</taxon>
        <taxon>Strophariaceae</taxon>
        <taxon>Psilocybe</taxon>
    </lineage>
</organism>
<comment type="caution">
    <text evidence="1">The sequence shown here is derived from an EMBL/GenBank/DDBJ whole genome shotgun (WGS) entry which is preliminary data.</text>
</comment>
<proteinExistence type="predicted"/>
<name>A0A8H7XPA2_PSICU</name>